<proteinExistence type="predicted"/>
<comment type="caution">
    <text evidence="3">The sequence shown here is derived from an EMBL/GenBank/DDBJ whole genome shotgun (WGS) entry which is preliminary data.</text>
</comment>
<keyword evidence="2" id="KW-0472">Membrane</keyword>
<protein>
    <submittedName>
        <fullName evidence="3">Uncharacterized protein</fullName>
    </submittedName>
</protein>
<feature type="compositionally biased region" description="Polar residues" evidence="1">
    <location>
        <begin position="357"/>
        <end position="372"/>
    </location>
</feature>
<sequence>MDDKEVGSVFFAGYGCCIGTQDYVWMLVVLFIVGVTFCVLCLFVTALVQWVYKRRMRKRGAELKTKFADEEKLKRELEIRLKFLAQKSKIQAQQNRPIRTDAPVNPVPPQVTAAKMDNMNLGALPPIVPVKVHASATDFDETPYAASTAGSRDPIKLAKGRNFSPIMSDSLAKKGAKKSSSSLLDDPPTPGATVHLPPDDTWLKLVESLNKQKLTAAQATTSAAPQAQQSSQPGSRNGSIQNSAESHEKATAMMKTATTPGKKTSSPTNTGRPTNRSKTRSSSLSPIRTTNKPAATQRAKDTKPILPPMHGSNESRKDSHVRPDVKNKKKSEKPLLSPVPELTLSPTTSSLQSAPTVTSQRSLLSEDTNGTTPASPSPKPLSSPERRKLEQAMKSSSERREPAGKSTYNFSDSTRAFSEFYRSPKVPDFKSVTRLGSVETDSPAERRRRYLTSLTSSASSSVAGTRQRAQVTIDSTGTPTSMTTSSTQQNGWSSSATFATTSSSGRSSFPHGAFRFAN</sequence>
<reference evidence="3" key="1">
    <citation type="submission" date="2020-10" db="EMBL/GenBank/DDBJ databases">
        <authorList>
            <person name="Kikuchi T."/>
        </authorList>
    </citation>
    <scope>NUCLEOTIDE SEQUENCE</scope>
    <source>
        <strain evidence="3">NKZ352</strain>
    </source>
</reference>
<dbReference type="OrthoDB" id="5877656at2759"/>
<feature type="compositionally biased region" description="Polar residues" evidence="1">
    <location>
        <begin position="265"/>
        <end position="294"/>
    </location>
</feature>
<evidence type="ECO:0000313" key="3">
    <source>
        <dbReference type="EMBL" id="CAD6198730.1"/>
    </source>
</evidence>
<accession>A0A8S1HTP5</accession>
<feature type="compositionally biased region" description="Low complexity" evidence="1">
    <location>
        <begin position="472"/>
        <end position="509"/>
    </location>
</feature>
<feature type="compositionally biased region" description="Low complexity" evidence="1">
    <location>
        <begin position="216"/>
        <end position="233"/>
    </location>
</feature>
<dbReference type="EMBL" id="CAJGYM010000136">
    <property type="protein sequence ID" value="CAD6198730.1"/>
    <property type="molecule type" value="Genomic_DNA"/>
</dbReference>
<evidence type="ECO:0000256" key="2">
    <source>
        <dbReference type="SAM" id="Phobius"/>
    </source>
</evidence>
<feature type="compositionally biased region" description="Polar residues" evidence="1">
    <location>
        <begin position="234"/>
        <end position="244"/>
    </location>
</feature>
<keyword evidence="2" id="KW-0812">Transmembrane</keyword>
<feature type="region of interest" description="Disordered" evidence="1">
    <location>
        <begin position="170"/>
        <end position="198"/>
    </location>
</feature>
<feature type="region of interest" description="Disordered" evidence="1">
    <location>
        <begin position="428"/>
        <end position="518"/>
    </location>
</feature>
<evidence type="ECO:0000313" key="4">
    <source>
        <dbReference type="Proteomes" id="UP000835052"/>
    </source>
</evidence>
<feature type="compositionally biased region" description="Low complexity" evidence="1">
    <location>
        <begin position="451"/>
        <end position="461"/>
    </location>
</feature>
<dbReference type="AlphaFoldDB" id="A0A8S1HTP5"/>
<feature type="compositionally biased region" description="Low complexity" evidence="1">
    <location>
        <begin position="251"/>
        <end position="264"/>
    </location>
</feature>
<dbReference type="PROSITE" id="PS51257">
    <property type="entry name" value="PROKAR_LIPOPROTEIN"/>
    <property type="match status" value="1"/>
</dbReference>
<gene>
    <name evidence="3" type="ORF">CAUJ_LOCUS14636</name>
</gene>
<feature type="region of interest" description="Disordered" evidence="1">
    <location>
        <begin position="216"/>
        <end position="411"/>
    </location>
</feature>
<evidence type="ECO:0000256" key="1">
    <source>
        <dbReference type="SAM" id="MobiDB-lite"/>
    </source>
</evidence>
<keyword evidence="4" id="KW-1185">Reference proteome</keyword>
<feature type="compositionally biased region" description="Basic and acidic residues" evidence="1">
    <location>
        <begin position="384"/>
        <end position="403"/>
    </location>
</feature>
<dbReference type="Proteomes" id="UP000835052">
    <property type="component" value="Unassembled WGS sequence"/>
</dbReference>
<feature type="transmembrane region" description="Helical" evidence="2">
    <location>
        <begin position="23"/>
        <end position="52"/>
    </location>
</feature>
<name>A0A8S1HTP5_9PELO</name>
<keyword evidence="2" id="KW-1133">Transmembrane helix</keyword>
<feature type="compositionally biased region" description="Low complexity" evidence="1">
    <location>
        <begin position="334"/>
        <end position="356"/>
    </location>
</feature>
<organism evidence="3 4">
    <name type="scientific">Caenorhabditis auriculariae</name>
    <dbReference type="NCBI Taxonomy" id="2777116"/>
    <lineage>
        <taxon>Eukaryota</taxon>
        <taxon>Metazoa</taxon>
        <taxon>Ecdysozoa</taxon>
        <taxon>Nematoda</taxon>
        <taxon>Chromadorea</taxon>
        <taxon>Rhabditida</taxon>
        <taxon>Rhabditina</taxon>
        <taxon>Rhabditomorpha</taxon>
        <taxon>Rhabditoidea</taxon>
        <taxon>Rhabditidae</taxon>
        <taxon>Peloderinae</taxon>
        <taxon>Caenorhabditis</taxon>
    </lineage>
</organism>
<feature type="compositionally biased region" description="Basic and acidic residues" evidence="1">
    <location>
        <begin position="313"/>
        <end position="326"/>
    </location>
</feature>